<dbReference type="PRINTS" id="PR00081">
    <property type="entry name" value="GDHRDH"/>
</dbReference>
<dbReference type="GO" id="GO:0030497">
    <property type="term" value="P:fatty acid elongation"/>
    <property type="evidence" value="ECO:0007669"/>
    <property type="project" value="TreeGrafter"/>
</dbReference>
<keyword evidence="2" id="KW-0560">Oxidoreductase</keyword>
<evidence type="ECO:0000313" key="5">
    <source>
        <dbReference type="Proteomes" id="UP000019225"/>
    </source>
</evidence>
<dbReference type="STRING" id="1449976.KALB_674"/>
<dbReference type="PANTHER" id="PTHR42760:SF40">
    <property type="entry name" value="3-OXOACYL-[ACYL-CARRIER-PROTEIN] REDUCTASE, CHLOROPLASTIC"/>
    <property type="match status" value="1"/>
</dbReference>
<sequence length="266" mass="27499">MRRFEDEVAVVTGGAHGIGLAIVRRLAEEGAVVAVADLDGAVAESVAAQVGGLAITCDVGDRSSVDAAFATVLHRYGRLDVLVNNVGVCVLTPFEQTDDEVWQRSVDPTLTGAVRCIQAALPHLLANPAGGSVVSIGSVNGLMAFGDPAYSAAKAGLQSLTQNMAGRYGPQALRARGQGGPGVRFNLVAPGTVRTRSWTSDENKASALDRVARHYPMGRVGEPEDIAAAVAFLASSDAAWITGAVLPVDGGITAVHSGFVLDVDRW</sequence>
<evidence type="ECO:0000313" key="4">
    <source>
        <dbReference type="EMBL" id="AHH94049.1"/>
    </source>
</evidence>
<protein>
    <submittedName>
        <fullName evidence="4">Oxidoreductase</fullName>
    </submittedName>
</protein>
<dbReference type="InterPro" id="IPR036291">
    <property type="entry name" value="NAD(P)-bd_dom_sf"/>
</dbReference>
<gene>
    <name evidence="4" type="ORF">KALB_674</name>
</gene>
<evidence type="ECO:0000256" key="2">
    <source>
        <dbReference type="ARBA" id="ARBA00023002"/>
    </source>
</evidence>
<organism evidence="4 5">
    <name type="scientific">Kutzneria albida DSM 43870</name>
    <dbReference type="NCBI Taxonomy" id="1449976"/>
    <lineage>
        <taxon>Bacteria</taxon>
        <taxon>Bacillati</taxon>
        <taxon>Actinomycetota</taxon>
        <taxon>Actinomycetes</taxon>
        <taxon>Pseudonocardiales</taxon>
        <taxon>Pseudonocardiaceae</taxon>
        <taxon>Kutzneria</taxon>
    </lineage>
</organism>
<dbReference type="AlphaFoldDB" id="W5W762"/>
<dbReference type="OrthoDB" id="517007at2"/>
<dbReference type="KEGG" id="kal:KALB_674"/>
<feature type="domain" description="Ketoreductase" evidence="3">
    <location>
        <begin position="7"/>
        <end position="196"/>
    </location>
</feature>
<dbReference type="RefSeq" id="WP_025354319.1">
    <property type="nucleotide sequence ID" value="NZ_CP007155.1"/>
</dbReference>
<name>W5W762_9PSEU</name>
<evidence type="ECO:0000256" key="1">
    <source>
        <dbReference type="ARBA" id="ARBA00006484"/>
    </source>
</evidence>
<dbReference type="PANTHER" id="PTHR42760">
    <property type="entry name" value="SHORT-CHAIN DEHYDROGENASES/REDUCTASES FAMILY MEMBER"/>
    <property type="match status" value="1"/>
</dbReference>
<dbReference type="eggNOG" id="COG1028">
    <property type="taxonomic scope" value="Bacteria"/>
</dbReference>
<dbReference type="SUPFAM" id="SSF51735">
    <property type="entry name" value="NAD(P)-binding Rossmann-fold domains"/>
    <property type="match status" value="1"/>
</dbReference>
<dbReference type="Pfam" id="PF13561">
    <property type="entry name" value="adh_short_C2"/>
    <property type="match status" value="1"/>
</dbReference>
<dbReference type="PRINTS" id="PR00080">
    <property type="entry name" value="SDRFAMILY"/>
</dbReference>
<proteinExistence type="inferred from homology"/>
<dbReference type="FunFam" id="3.40.50.720:FF:000084">
    <property type="entry name" value="Short-chain dehydrogenase reductase"/>
    <property type="match status" value="1"/>
</dbReference>
<reference evidence="4 5" key="1">
    <citation type="journal article" date="2014" name="BMC Genomics">
        <title>Complete genome sequence of producer of the glycopeptide antibiotic Aculeximycin Kutzneria albida DSM 43870T, a representative of minor genus of Pseudonocardiaceae.</title>
        <authorList>
            <person name="Rebets Y."/>
            <person name="Tokovenko B."/>
            <person name="Lushchyk I."/>
            <person name="Ruckert C."/>
            <person name="Zaburannyi N."/>
            <person name="Bechthold A."/>
            <person name="Kalinowski J."/>
            <person name="Luzhetskyy A."/>
        </authorList>
    </citation>
    <scope>NUCLEOTIDE SEQUENCE [LARGE SCALE GENOMIC DNA]</scope>
    <source>
        <strain evidence="4">DSM 43870</strain>
    </source>
</reference>
<dbReference type="GO" id="GO:0016616">
    <property type="term" value="F:oxidoreductase activity, acting on the CH-OH group of donors, NAD or NADP as acceptor"/>
    <property type="evidence" value="ECO:0007669"/>
    <property type="project" value="UniProtKB-ARBA"/>
</dbReference>
<dbReference type="InterPro" id="IPR002347">
    <property type="entry name" value="SDR_fam"/>
</dbReference>
<comment type="similarity">
    <text evidence="1">Belongs to the short-chain dehydrogenases/reductases (SDR) family.</text>
</comment>
<dbReference type="CDD" id="cd05233">
    <property type="entry name" value="SDR_c"/>
    <property type="match status" value="1"/>
</dbReference>
<dbReference type="Proteomes" id="UP000019225">
    <property type="component" value="Chromosome"/>
</dbReference>
<evidence type="ECO:0000259" key="3">
    <source>
        <dbReference type="SMART" id="SM00822"/>
    </source>
</evidence>
<dbReference type="HOGENOM" id="CLU_010194_1_2_11"/>
<dbReference type="Gene3D" id="3.40.50.720">
    <property type="entry name" value="NAD(P)-binding Rossmann-like Domain"/>
    <property type="match status" value="1"/>
</dbReference>
<accession>W5W762</accession>
<keyword evidence="5" id="KW-1185">Reference proteome</keyword>
<dbReference type="SMART" id="SM00822">
    <property type="entry name" value="PKS_KR"/>
    <property type="match status" value="1"/>
</dbReference>
<dbReference type="PATRIC" id="fig|1449976.3.peg.685"/>
<dbReference type="InterPro" id="IPR057326">
    <property type="entry name" value="KR_dom"/>
</dbReference>
<dbReference type="EMBL" id="CP007155">
    <property type="protein sequence ID" value="AHH94049.1"/>
    <property type="molecule type" value="Genomic_DNA"/>
</dbReference>